<dbReference type="InterPro" id="IPR006569">
    <property type="entry name" value="CID_dom"/>
</dbReference>
<proteinExistence type="predicted"/>
<feature type="region of interest" description="Disordered" evidence="1">
    <location>
        <begin position="311"/>
        <end position="494"/>
    </location>
</feature>
<dbReference type="Proteomes" id="UP001316803">
    <property type="component" value="Unassembled WGS sequence"/>
</dbReference>
<dbReference type="GO" id="GO:0048471">
    <property type="term" value="C:perinuclear region of cytoplasm"/>
    <property type="evidence" value="ECO:0007669"/>
    <property type="project" value="TreeGrafter"/>
</dbReference>
<name>A0AAN8EHE0_9EURO</name>
<dbReference type="PROSITE" id="PS51391">
    <property type="entry name" value="CID"/>
    <property type="match status" value="1"/>
</dbReference>
<dbReference type="GO" id="GO:0006874">
    <property type="term" value="P:intracellular calcium ion homeostasis"/>
    <property type="evidence" value="ECO:0007669"/>
    <property type="project" value="TreeGrafter"/>
</dbReference>
<dbReference type="PANTHER" id="PTHR12323">
    <property type="entry name" value="SR-RELATED CTD ASSOCIATED FACTOR 6"/>
    <property type="match status" value="1"/>
</dbReference>
<protein>
    <recommendedName>
        <fullName evidence="2">CID domain-containing protein</fullName>
    </recommendedName>
</protein>
<dbReference type="EMBL" id="JAKLMC020000033">
    <property type="protein sequence ID" value="KAK5949650.1"/>
    <property type="molecule type" value="Genomic_DNA"/>
</dbReference>
<feature type="compositionally biased region" description="Low complexity" evidence="1">
    <location>
        <begin position="347"/>
        <end position="365"/>
    </location>
</feature>
<keyword evidence="4" id="KW-1185">Reference proteome</keyword>
<comment type="caution">
    <text evidence="3">The sequence shown here is derived from an EMBL/GenBank/DDBJ whole genome shotgun (WGS) entry which is preliminary data.</text>
</comment>
<dbReference type="AlphaFoldDB" id="A0AAN8EHE0"/>
<accession>A0AAN8EHE0</accession>
<evidence type="ECO:0000313" key="3">
    <source>
        <dbReference type="EMBL" id="KAK5949650.1"/>
    </source>
</evidence>
<feature type="compositionally biased region" description="Polar residues" evidence="1">
    <location>
        <begin position="415"/>
        <end position="432"/>
    </location>
</feature>
<reference evidence="3 4" key="1">
    <citation type="submission" date="2022-12" db="EMBL/GenBank/DDBJ databases">
        <title>Genomic features and morphological characterization of a novel Knufia sp. strain isolated from spacecraft assembly facility.</title>
        <authorList>
            <person name="Teixeira M."/>
            <person name="Chander A.M."/>
            <person name="Stajich J.E."/>
            <person name="Venkateswaran K."/>
        </authorList>
    </citation>
    <scope>NUCLEOTIDE SEQUENCE [LARGE SCALE GENOMIC DNA]</scope>
    <source>
        <strain evidence="3 4">FJI-L2-BK-P2</strain>
    </source>
</reference>
<gene>
    <name evidence="3" type="ORF">OHC33_009247</name>
</gene>
<evidence type="ECO:0000313" key="4">
    <source>
        <dbReference type="Proteomes" id="UP001316803"/>
    </source>
</evidence>
<feature type="compositionally biased region" description="Pro residues" evidence="1">
    <location>
        <begin position="398"/>
        <end position="414"/>
    </location>
</feature>
<evidence type="ECO:0000259" key="2">
    <source>
        <dbReference type="PROSITE" id="PS51391"/>
    </source>
</evidence>
<organism evidence="3 4">
    <name type="scientific">Knufia fluminis</name>
    <dbReference type="NCBI Taxonomy" id="191047"/>
    <lineage>
        <taxon>Eukaryota</taxon>
        <taxon>Fungi</taxon>
        <taxon>Dikarya</taxon>
        <taxon>Ascomycota</taxon>
        <taxon>Pezizomycotina</taxon>
        <taxon>Eurotiomycetes</taxon>
        <taxon>Chaetothyriomycetidae</taxon>
        <taxon>Chaetothyriales</taxon>
        <taxon>Trichomeriaceae</taxon>
        <taxon>Knufia</taxon>
    </lineage>
</organism>
<dbReference type="InterPro" id="IPR008942">
    <property type="entry name" value="ENTH_VHS"/>
</dbReference>
<sequence>MSAHGLSIAKATLLASCLRPDVTKVSRDDLTTFHTLLEASICTCTPANIQSTKSWLLQHILPSSLRSTAFSKYLAILSKNVATLPQDSSTRSCRRQLHVLYILNDIFHHVKYHGRDEKIQRHAREQLSTSLAELFASAAAEKKSRTTKRLNDLVQIWGDEGYCDRDTLARLREALSGTAVEVTATAQPETKASKELPWIMPATHGDPAAPFFDLPAANLMPHIVPNSSRPMRPDKIRAIQLPAGPADDGLVQAMKDFLKDVKSIDDPYAALEDEGIVADIDEMGQISYKNEAGDLVGDTYYGWSRSFCENMKKSRGGDNSAGGRGRSRSRGSSRSSSRSPRKRRRYSSSGSRSRSYSRSPSPQRVSSRDRKPSIPRTMHARTYSPEPPRFPSRLQGQQPPPPPPPQQFSQPPQPSYDSASTFQHHQQPQSASMPLFQPPPGLAGMIPPRPANWSGPWPPPPPPPGAAGFPGPFPNMSFPPPPPPNYNHQGYGRH</sequence>
<feature type="domain" description="CID" evidence="2">
    <location>
        <begin position="25"/>
        <end position="179"/>
    </location>
</feature>
<feature type="compositionally biased region" description="Pro residues" evidence="1">
    <location>
        <begin position="456"/>
        <end position="485"/>
    </location>
</feature>
<evidence type="ECO:0000256" key="1">
    <source>
        <dbReference type="SAM" id="MobiDB-lite"/>
    </source>
</evidence>
<dbReference type="PANTHER" id="PTHR12323:SF0">
    <property type="entry name" value="CALCIUM HOMEOSTASIS ENDOPLASMIC RETICULUM PROTEIN"/>
    <property type="match status" value="1"/>
</dbReference>
<dbReference type="Gene3D" id="1.25.40.90">
    <property type="match status" value="1"/>
</dbReference>
<dbReference type="Pfam" id="PF04818">
    <property type="entry name" value="CID"/>
    <property type="match status" value="1"/>
</dbReference>